<evidence type="ECO:0000256" key="1">
    <source>
        <dbReference type="SAM" id="SignalP"/>
    </source>
</evidence>
<comment type="caution">
    <text evidence="2">The sequence shown here is derived from an EMBL/GenBank/DDBJ whole genome shotgun (WGS) entry which is preliminary data.</text>
</comment>
<keyword evidence="1" id="KW-0732">Signal</keyword>
<dbReference type="PIRSF" id="PIRSF003174">
    <property type="entry name" value="CreA"/>
    <property type="match status" value="1"/>
</dbReference>
<organism evidence="2 3">
    <name type="scientific">Skermanella aerolata</name>
    <dbReference type="NCBI Taxonomy" id="393310"/>
    <lineage>
        <taxon>Bacteria</taxon>
        <taxon>Pseudomonadati</taxon>
        <taxon>Pseudomonadota</taxon>
        <taxon>Alphaproteobacteria</taxon>
        <taxon>Rhodospirillales</taxon>
        <taxon>Azospirillaceae</taxon>
        <taxon>Skermanella</taxon>
    </lineage>
</organism>
<proteinExistence type="predicted"/>
<dbReference type="PANTHER" id="PTHR37952:SF2">
    <property type="entry name" value="PROTEIN CREA"/>
    <property type="match status" value="1"/>
</dbReference>
<dbReference type="EMBL" id="BJYZ01000049">
    <property type="protein sequence ID" value="GEO42749.1"/>
    <property type="molecule type" value="Genomic_DNA"/>
</dbReference>
<dbReference type="Pfam" id="PF05981">
    <property type="entry name" value="CreA"/>
    <property type="match status" value="1"/>
</dbReference>
<dbReference type="PANTHER" id="PTHR37952">
    <property type="match status" value="1"/>
</dbReference>
<dbReference type="RefSeq" id="WP_244619741.1">
    <property type="nucleotide sequence ID" value="NZ_BJYZ01000049.1"/>
</dbReference>
<dbReference type="InterPro" id="IPR010292">
    <property type="entry name" value="Uncharacterised_CreA"/>
</dbReference>
<accession>A0A512E1Z2</accession>
<evidence type="ECO:0000313" key="3">
    <source>
        <dbReference type="Proteomes" id="UP000321523"/>
    </source>
</evidence>
<evidence type="ECO:0008006" key="4">
    <source>
        <dbReference type="Google" id="ProtNLM"/>
    </source>
</evidence>
<reference evidence="2 3" key="1">
    <citation type="submission" date="2019-07" db="EMBL/GenBank/DDBJ databases">
        <title>Whole genome shotgun sequence of Skermanella aerolata NBRC 106429.</title>
        <authorList>
            <person name="Hosoyama A."/>
            <person name="Uohara A."/>
            <person name="Ohji S."/>
            <person name="Ichikawa N."/>
        </authorList>
    </citation>
    <scope>NUCLEOTIDE SEQUENCE [LARGE SCALE GENOMIC DNA]</scope>
    <source>
        <strain evidence="2 3">NBRC 106429</strain>
    </source>
</reference>
<feature type="chain" id="PRO_5022231255" description="CREA protein" evidence="1">
    <location>
        <begin position="45"/>
        <end position="184"/>
    </location>
</feature>
<protein>
    <recommendedName>
        <fullName evidence="4">CREA protein</fullName>
    </recommendedName>
</protein>
<keyword evidence="3" id="KW-1185">Reference proteome</keyword>
<name>A0A512E1Z2_9PROT</name>
<dbReference type="AlphaFoldDB" id="A0A512E1Z2"/>
<evidence type="ECO:0000313" key="2">
    <source>
        <dbReference type="EMBL" id="GEO42749.1"/>
    </source>
</evidence>
<sequence length="184" mass="20255">MVIGAVPEIVTATDLLNPSTKASRMIRITSLFCLLAAITVPASAEEVGKIGTDWTGNDIVVEAISDPEVQGVTCHMTYFSRGLIDRLRKGDWFQDPSNSSIACRQTGPIVIGEIETDKNGDEIFSERQSLIFKSLAVRRIYDKTNNTLVYVSFSRQVQEGSAKMAVSTIPLFDEKVTWSHGKPE</sequence>
<dbReference type="GO" id="GO:0005829">
    <property type="term" value="C:cytosol"/>
    <property type="evidence" value="ECO:0007669"/>
    <property type="project" value="TreeGrafter"/>
</dbReference>
<gene>
    <name evidence="2" type="ORF">SAE02_68970</name>
</gene>
<dbReference type="Proteomes" id="UP000321523">
    <property type="component" value="Unassembled WGS sequence"/>
</dbReference>
<feature type="signal peptide" evidence="1">
    <location>
        <begin position="1"/>
        <end position="44"/>
    </location>
</feature>